<protein>
    <submittedName>
        <fullName evidence="1">Uncharacterized protein</fullName>
    </submittedName>
</protein>
<gene>
    <name evidence="1" type="ORF">ALO63_03422</name>
</gene>
<dbReference type="Proteomes" id="UP000050420">
    <property type="component" value="Unassembled WGS sequence"/>
</dbReference>
<organism evidence="1 2">
    <name type="scientific">Pseudomonas amygdali pv. mori</name>
    <dbReference type="NCBI Taxonomy" id="34065"/>
    <lineage>
        <taxon>Bacteria</taxon>
        <taxon>Pseudomonadati</taxon>
        <taxon>Pseudomonadota</taxon>
        <taxon>Gammaproteobacteria</taxon>
        <taxon>Pseudomonadales</taxon>
        <taxon>Pseudomonadaceae</taxon>
        <taxon>Pseudomonas</taxon>
        <taxon>Pseudomonas amygdali</taxon>
    </lineage>
</organism>
<dbReference type="EMBL" id="LJQU01000510">
    <property type="protein sequence ID" value="KPX86715.1"/>
    <property type="molecule type" value="Genomic_DNA"/>
</dbReference>
<comment type="caution">
    <text evidence="1">The sequence shown here is derived from an EMBL/GenBank/DDBJ whole genome shotgun (WGS) entry which is preliminary data.</text>
</comment>
<accession>A0A0P9UMN7</accession>
<reference evidence="1 2" key="1">
    <citation type="submission" date="2015-09" db="EMBL/GenBank/DDBJ databases">
        <title>Genome announcement of multiple Pseudomonas syringae strains.</title>
        <authorList>
            <person name="Thakur S."/>
            <person name="Wang P.W."/>
            <person name="Gong Y."/>
            <person name="Weir B.S."/>
            <person name="Guttman D.S."/>
        </authorList>
    </citation>
    <scope>NUCLEOTIDE SEQUENCE [LARGE SCALE GENOMIC DNA]</scope>
    <source>
        <strain evidence="1 2">ICMP4331</strain>
    </source>
</reference>
<sequence length="66" mass="7283">MKRFALGHAFDEGSGVKLKPFTRITGSAPRVTADRQQRSGTRAGPGLGQFAIQRVKIQTERFAQRP</sequence>
<proteinExistence type="predicted"/>
<evidence type="ECO:0000313" key="2">
    <source>
        <dbReference type="Proteomes" id="UP000050420"/>
    </source>
</evidence>
<name>A0A0P9UMN7_PSEA0</name>
<evidence type="ECO:0000313" key="1">
    <source>
        <dbReference type="EMBL" id="KPX86715.1"/>
    </source>
</evidence>
<dbReference type="AlphaFoldDB" id="A0A0P9UMN7"/>